<feature type="chain" id="PRO_5047239664" description="SGNH hydrolase-type esterase domain-containing protein" evidence="2">
    <location>
        <begin position="18"/>
        <end position="236"/>
    </location>
</feature>
<evidence type="ECO:0000256" key="2">
    <source>
        <dbReference type="SAM" id="SignalP"/>
    </source>
</evidence>
<reference evidence="4 5" key="1">
    <citation type="submission" date="2024-08" db="EMBL/GenBank/DDBJ databases">
        <authorList>
            <person name="Cucini C."/>
            <person name="Frati F."/>
        </authorList>
    </citation>
    <scope>NUCLEOTIDE SEQUENCE [LARGE SCALE GENOMIC DNA]</scope>
</reference>
<name>A0ABP1PNG4_9HEXA</name>
<organism evidence="4 5">
    <name type="scientific">Orchesella dallaii</name>
    <dbReference type="NCBI Taxonomy" id="48710"/>
    <lineage>
        <taxon>Eukaryota</taxon>
        <taxon>Metazoa</taxon>
        <taxon>Ecdysozoa</taxon>
        <taxon>Arthropoda</taxon>
        <taxon>Hexapoda</taxon>
        <taxon>Collembola</taxon>
        <taxon>Entomobryomorpha</taxon>
        <taxon>Entomobryoidea</taxon>
        <taxon>Orchesellidae</taxon>
        <taxon>Orchesellinae</taxon>
        <taxon>Orchesella</taxon>
    </lineage>
</organism>
<dbReference type="SUPFAM" id="SSF52266">
    <property type="entry name" value="SGNH hydrolase"/>
    <property type="match status" value="1"/>
</dbReference>
<gene>
    <name evidence="4" type="ORF">ODALV1_LOCUS1970</name>
</gene>
<dbReference type="InterPro" id="IPR013830">
    <property type="entry name" value="SGNH_hydro"/>
</dbReference>
<proteinExistence type="inferred from homology"/>
<dbReference type="EMBL" id="CAXLJM020000007">
    <property type="protein sequence ID" value="CAL8072035.1"/>
    <property type="molecule type" value="Genomic_DNA"/>
</dbReference>
<evidence type="ECO:0000313" key="4">
    <source>
        <dbReference type="EMBL" id="CAL8072035.1"/>
    </source>
</evidence>
<keyword evidence="5" id="KW-1185">Reference proteome</keyword>
<dbReference type="Pfam" id="PF13472">
    <property type="entry name" value="Lipase_GDSL_2"/>
    <property type="match status" value="1"/>
</dbReference>
<comment type="similarity">
    <text evidence="1">Belongs to the 'GDSL' lipolytic enzyme family. Platelet-activating factor acetylhydrolase IB beta/gamma subunits subfamily.</text>
</comment>
<evidence type="ECO:0000313" key="5">
    <source>
        <dbReference type="Proteomes" id="UP001642540"/>
    </source>
</evidence>
<feature type="domain" description="SGNH hydrolase-type esterase" evidence="3">
    <location>
        <begin position="53"/>
        <end position="213"/>
    </location>
</feature>
<comment type="caution">
    <text evidence="4">The sequence shown here is derived from an EMBL/GenBank/DDBJ whole genome shotgun (WGS) entry which is preliminary data.</text>
</comment>
<feature type="signal peptide" evidence="2">
    <location>
        <begin position="1"/>
        <end position="17"/>
    </location>
</feature>
<evidence type="ECO:0000259" key="3">
    <source>
        <dbReference type="Pfam" id="PF13472"/>
    </source>
</evidence>
<dbReference type="PANTHER" id="PTHR11852:SF0">
    <property type="entry name" value="PLATELET-ACTIVATING FACTOR ACETYLHYDROLASE IB SUBUNIT BETA HOMOLOG"/>
    <property type="match status" value="1"/>
</dbReference>
<evidence type="ECO:0000256" key="1">
    <source>
        <dbReference type="ARBA" id="ARBA00038184"/>
    </source>
</evidence>
<dbReference type="InterPro" id="IPR036514">
    <property type="entry name" value="SGNH_hydro_sf"/>
</dbReference>
<keyword evidence="2" id="KW-0732">Signal</keyword>
<dbReference type="PANTHER" id="PTHR11852">
    <property type="entry name" value="PLATELET-ACTIVATING FACTOR ACETYLHYDROLASE"/>
    <property type="match status" value="1"/>
</dbReference>
<protein>
    <recommendedName>
        <fullName evidence="3">SGNH hydrolase-type esterase domain-containing protein</fullName>
    </recommendedName>
</protein>
<accession>A0ABP1PNG4</accession>
<dbReference type="Proteomes" id="UP001642540">
    <property type="component" value="Unassembled WGS sequence"/>
</dbReference>
<sequence>MHSSLVALLVVFAVAFAAPPYDPAPRPEQSWLDRHESFVNNTLVNAESINVLFYGDSITDGWDNAGNPTFQEFYVPLGTANYGIGGDRAEHVLWRIVNGEVQNLSPKIAVLKIGTNNLGANNDTDIARGVAANVQELKARLPDMKILLLGVLPRTNEAMTIRTSNINDMISVLDNGDTTRFLDMKEHFYRGGNDFVTELYTADLLHLTAAGYAKWAEAMNPLFFEMFGQNSTNLIV</sequence>
<dbReference type="Gene3D" id="3.40.50.1110">
    <property type="entry name" value="SGNH hydrolase"/>
    <property type="match status" value="1"/>
</dbReference>